<evidence type="ECO:0000256" key="8">
    <source>
        <dbReference type="ARBA" id="ARBA00022777"/>
    </source>
</evidence>
<dbReference type="InterPro" id="IPR002761">
    <property type="entry name" value="Diphthami_syn_dom"/>
</dbReference>
<dbReference type="GO" id="GO:0043048">
    <property type="term" value="P:dolichyl monophosphate biosynthetic process"/>
    <property type="evidence" value="ECO:0007669"/>
    <property type="project" value="TreeGrafter"/>
</dbReference>
<evidence type="ECO:0000259" key="17">
    <source>
        <dbReference type="Pfam" id="PF01902"/>
    </source>
</evidence>
<dbReference type="CDD" id="cd06155">
    <property type="entry name" value="eu_AANH_C_1"/>
    <property type="match status" value="1"/>
</dbReference>
<evidence type="ECO:0000256" key="3">
    <source>
        <dbReference type="ARBA" id="ARBA00012089"/>
    </source>
</evidence>
<proteinExistence type="inferred from homology"/>
<dbReference type="FunFam" id="3.90.1490.10:FF:000004">
    <property type="entry name" value="ATP binding L-PSP endoribonuclease family protein"/>
    <property type="match status" value="1"/>
</dbReference>
<feature type="transmembrane region" description="Helical" evidence="16">
    <location>
        <begin position="1444"/>
        <end position="1469"/>
    </location>
</feature>
<dbReference type="Pfam" id="PF01042">
    <property type="entry name" value="Ribonuc_L-PSP"/>
    <property type="match status" value="1"/>
</dbReference>
<dbReference type="PANTHER" id="PTHR13205">
    <property type="entry name" value="TRANSMEMBRANE PROTEIN 15-RELATED"/>
    <property type="match status" value="1"/>
</dbReference>
<dbReference type="SUPFAM" id="SSF55298">
    <property type="entry name" value="YjgF-like"/>
    <property type="match status" value="2"/>
</dbReference>
<feature type="region of interest" description="Disordered" evidence="15">
    <location>
        <begin position="784"/>
        <end position="872"/>
    </location>
</feature>
<keyword evidence="19" id="KW-1185">Reference proteome</keyword>
<dbReference type="Gene3D" id="3.30.1330.40">
    <property type="entry name" value="RutC-like"/>
    <property type="match status" value="2"/>
</dbReference>
<feature type="transmembrane region" description="Helical" evidence="16">
    <location>
        <begin position="1400"/>
        <end position="1424"/>
    </location>
</feature>
<feature type="transmembrane region" description="Helical" evidence="16">
    <location>
        <begin position="1498"/>
        <end position="1518"/>
    </location>
</feature>
<feature type="compositionally biased region" description="Gly residues" evidence="15">
    <location>
        <begin position="126"/>
        <end position="136"/>
    </location>
</feature>
<dbReference type="EC" id="2.7.1.108" evidence="4"/>
<dbReference type="Pfam" id="PF01902">
    <property type="entry name" value="Diphthami_syn_2"/>
    <property type="match status" value="1"/>
</dbReference>
<accession>A0A2I2GP70</accession>
<dbReference type="RefSeq" id="XP_024709976.1">
    <property type="nucleotide sequence ID" value="XM_024850478.1"/>
</dbReference>
<organism evidence="18 19">
    <name type="scientific">Aspergillus steynii IBT 23096</name>
    <dbReference type="NCBI Taxonomy" id="1392250"/>
    <lineage>
        <taxon>Eukaryota</taxon>
        <taxon>Fungi</taxon>
        <taxon>Dikarya</taxon>
        <taxon>Ascomycota</taxon>
        <taxon>Pezizomycotina</taxon>
        <taxon>Eurotiomycetes</taxon>
        <taxon>Eurotiomycetidae</taxon>
        <taxon>Eurotiales</taxon>
        <taxon>Aspergillaceae</taxon>
        <taxon>Aspergillus</taxon>
        <taxon>Aspergillus subgen. Circumdati</taxon>
    </lineage>
</organism>
<keyword evidence="7 16" id="KW-0812">Transmembrane</keyword>
<comment type="subcellular location">
    <subcellularLocation>
        <location evidence="1">Endoplasmic reticulum membrane</location>
        <topology evidence="1">Multi-pass membrane protein</topology>
    </subcellularLocation>
</comment>
<evidence type="ECO:0000256" key="9">
    <source>
        <dbReference type="ARBA" id="ARBA00022824"/>
    </source>
</evidence>
<keyword evidence="8" id="KW-0418">Kinase</keyword>
<evidence type="ECO:0000256" key="5">
    <source>
        <dbReference type="ARBA" id="ARBA00018426"/>
    </source>
</evidence>
<feature type="transmembrane region" description="Helical" evidence="16">
    <location>
        <begin position="1343"/>
        <end position="1367"/>
    </location>
</feature>
<dbReference type="CDD" id="cd06156">
    <property type="entry name" value="eu_AANH_C_2"/>
    <property type="match status" value="1"/>
</dbReference>
<keyword evidence="10 16" id="KW-1133">Transmembrane helix</keyword>
<dbReference type="PANTHER" id="PTHR13205:SF15">
    <property type="entry name" value="DOLICHOL KINASE"/>
    <property type="match status" value="1"/>
</dbReference>
<dbReference type="InterPro" id="IPR006175">
    <property type="entry name" value="YjgF/YER057c/UK114"/>
</dbReference>
<keyword evidence="11 16" id="KW-0472">Membrane</keyword>
<protein>
    <recommendedName>
        <fullName evidence="5">Diphthine--ammonia ligase</fullName>
        <ecNumber evidence="4">2.7.1.108</ecNumber>
        <ecNumber evidence="3">6.3.1.14</ecNumber>
    </recommendedName>
    <alternativeName>
        <fullName evidence="12">Diphthamide synthase</fullName>
    </alternativeName>
    <alternativeName>
        <fullName evidence="13">Diphthamide synthetase</fullName>
    </alternativeName>
</protein>
<name>A0A2I2GP70_9EURO</name>
<dbReference type="VEuPathDB" id="FungiDB:P170DRAFT_442733"/>
<comment type="similarity">
    <text evidence="2">Belongs to the polyprenol kinase family.</text>
</comment>
<evidence type="ECO:0000256" key="13">
    <source>
        <dbReference type="ARBA" id="ARBA00031552"/>
    </source>
</evidence>
<dbReference type="GO" id="GO:0004168">
    <property type="term" value="F:dolichol kinase activity"/>
    <property type="evidence" value="ECO:0007669"/>
    <property type="project" value="UniProtKB-EC"/>
</dbReference>
<evidence type="ECO:0000256" key="11">
    <source>
        <dbReference type="ARBA" id="ARBA00023136"/>
    </source>
</evidence>
<dbReference type="EMBL" id="MSFO01000001">
    <property type="protein sequence ID" value="PLB54674.1"/>
    <property type="molecule type" value="Genomic_DNA"/>
</dbReference>
<reference evidence="18 19" key="1">
    <citation type="submission" date="2016-12" db="EMBL/GenBank/DDBJ databases">
        <title>The genomes of Aspergillus section Nigri reveals drivers in fungal speciation.</title>
        <authorList>
            <consortium name="DOE Joint Genome Institute"/>
            <person name="Vesth T.C."/>
            <person name="Nybo J."/>
            <person name="Theobald S."/>
            <person name="Brandl J."/>
            <person name="Frisvad J.C."/>
            <person name="Nielsen K.F."/>
            <person name="Lyhne E.K."/>
            <person name="Kogle M.E."/>
            <person name="Kuo A."/>
            <person name="Riley R."/>
            <person name="Clum A."/>
            <person name="Nolan M."/>
            <person name="Lipzen A."/>
            <person name="Salamov A."/>
            <person name="Henrissat B."/>
            <person name="Wiebenga A."/>
            <person name="De Vries R.P."/>
            <person name="Grigoriev I.V."/>
            <person name="Mortensen U.H."/>
            <person name="Andersen M.R."/>
            <person name="Baker S.E."/>
        </authorList>
    </citation>
    <scope>NUCLEOTIDE SEQUENCE [LARGE SCALE GENOMIC DNA]</scope>
    <source>
        <strain evidence="18 19">IBT 23096</strain>
    </source>
</reference>
<feature type="domain" description="Diphthamide synthase" evidence="17">
    <location>
        <begin position="142"/>
        <end position="313"/>
    </location>
</feature>
<dbReference type="STRING" id="1392250.A0A2I2GP70"/>
<evidence type="ECO:0000313" key="18">
    <source>
        <dbReference type="EMBL" id="PLB54674.1"/>
    </source>
</evidence>
<evidence type="ECO:0000256" key="6">
    <source>
        <dbReference type="ARBA" id="ARBA00022679"/>
    </source>
</evidence>
<dbReference type="Gene3D" id="3.40.50.620">
    <property type="entry name" value="HUPs"/>
    <property type="match status" value="1"/>
</dbReference>
<feature type="region of interest" description="Disordered" evidence="15">
    <location>
        <begin position="120"/>
        <end position="147"/>
    </location>
</feature>
<dbReference type="GeneID" id="36558177"/>
<comment type="catalytic activity">
    <reaction evidence="14">
        <text>diphthine-[translation elongation factor 2] + NH4(+) + ATP = diphthamide-[translation elongation factor 2] + AMP + diphosphate + H(+)</text>
        <dbReference type="Rhea" id="RHEA:19753"/>
        <dbReference type="Rhea" id="RHEA-COMP:10172"/>
        <dbReference type="Rhea" id="RHEA-COMP:10174"/>
        <dbReference type="ChEBI" id="CHEBI:15378"/>
        <dbReference type="ChEBI" id="CHEBI:16692"/>
        <dbReference type="ChEBI" id="CHEBI:28938"/>
        <dbReference type="ChEBI" id="CHEBI:30616"/>
        <dbReference type="ChEBI" id="CHEBI:33019"/>
        <dbReference type="ChEBI" id="CHEBI:82696"/>
        <dbReference type="ChEBI" id="CHEBI:456215"/>
        <dbReference type="EC" id="6.3.1.14"/>
    </reaction>
</comment>
<feature type="region of interest" description="Disordered" evidence="15">
    <location>
        <begin position="362"/>
        <end position="404"/>
    </location>
</feature>
<evidence type="ECO:0000256" key="15">
    <source>
        <dbReference type="SAM" id="MobiDB-lite"/>
    </source>
</evidence>
<dbReference type="InterPro" id="IPR032974">
    <property type="entry name" value="Polypren_kinase"/>
</dbReference>
<dbReference type="NCBIfam" id="TIGR00290">
    <property type="entry name" value="MJ0570_dom"/>
    <property type="match status" value="1"/>
</dbReference>
<feature type="transmembrane region" description="Helical" evidence="16">
    <location>
        <begin position="1305"/>
        <end position="1323"/>
    </location>
</feature>
<feature type="compositionally biased region" description="Basic and acidic residues" evidence="15">
    <location>
        <begin position="1222"/>
        <end position="1231"/>
    </location>
</feature>
<evidence type="ECO:0000256" key="7">
    <source>
        <dbReference type="ARBA" id="ARBA00022692"/>
    </source>
</evidence>
<comment type="caution">
    <text evidence="18">The sequence shown here is derived from an EMBL/GenBank/DDBJ whole genome shotgun (WGS) entry which is preliminary data.</text>
</comment>
<dbReference type="Proteomes" id="UP000234275">
    <property type="component" value="Unassembled WGS sequence"/>
</dbReference>
<dbReference type="CDD" id="cd01994">
    <property type="entry name" value="AANH_PF0828-like"/>
    <property type="match status" value="1"/>
</dbReference>
<feature type="region of interest" description="Disordered" evidence="15">
    <location>
        <begin position="1202"/>
        <end position="1261"/>
    </location>
</feature>
<evidence type="ECO:0000256" key="1">
    <source>
        <dbReference type="ARBA" id="ARBA00004477"/>
    </source>
</evidence>
<feature type="transmembrane region" description="Helical" evidence="16">
    <location>
        <begin position="1538"/>
        <end position="1557"/>
    </location>
</feature>
<keyword evidence="6" id="KW-0808">Transferase</keyword>
<evidence type="ECO:0000256" key="10">
    <source>
        <dbReference type="ARBA" id="ARBA00022989"/>
    </source>
</evidence>
<evidence type="ECO:0000313" key="19">
    <source>
        <dbReference type="Proteomes" id="UP000234275"/>
    </source>
</evidence>
<dbReference type="SUPFAM" id="SSF52402">
    <property type="entry name" value="Adenine nucleotide alpha hydrolases-like"/>
    <property type="match status" value="1"/>
</dbReference>
<keyword evidence="9" id="KW-0256">Endoplasmic reticulum</keyword>
<dbReference type="Gene3D" id="3.90.1490.10">
    <property type="entry name" value="putative n-type atp pyrophosphatase, domain 2"/>
    <property type="match status" value="1"/>
</dbReference>
<dbReference type="InterPro" id="IPR014729">
    <property type="entry name" value="Rossmann-like_a/b/a_fold"/>
</dbReference>
<feature type="compositionally biased region" description="Acidic residues" evidence="15">
    <location>
        <begin position="137"/>
        <end position="147"/>
    </location>
</feature>
<evidence type="ECO:0000256" key="4">
    <source>
        <dbReference type="ARBA" id="ARBA00012132"/>
    </source>
</evidence>
<dbReference type="GO" id="GO:0017178">
    <property type="term" value="F:diphthine-ammonia ligase activity"/>
    <property type="evidence" value="ECO:0007669"/>
    <property type="project" value="UniProtKB-EC"/>
</dbReference>
<evidence type="ECO:0000256" key="16">
    <source>
        <dbReference type="SAM" id="Phobius"/>
    </source>
</evidence>
<evidence type="ECO:0000256" key="12">
    <source>
        <dbReference type="ARBA" id="ARBA00029814"/>
    </source>
</evidence>
<dbReference type="InterPro" id="IPR035959">
    <property type="entry name" value="RutC-like_sf"/>
</dbReference>
<dbReference type="FunFam" id="3.30.1330.40:FF:000028">
    <property type="entry name" value="ATP binding L-PSP endoribonuclease family protein"/>
    <property type="match status" value="1"/>
</dbReference>
<feature type="transmembrane region" description="Helical" evidence="16">
    <location>
        <begin position="1578"/>
        <end position="1597"/>
    </location>
</feature>
<dbReference type="EC" id="6.3.1.14" evidence="3"/>
<evidence type="ECO:0000256" key="14">
    <source>
        <dbReference type="ARBA" id="ARBA00048108"/>
    </source>
</evidence>
<sequence>MSSTTPPANPITPTPPGLNVIALISGGKDSLYSILHCLRNGHNVVALGNLHPAQKQSASADGDGEEEEEDDIDSFMYQTIGHNVIPLYESALGIPLYRAPITGGAVDTARVYREDAVDQMADDAGRGSGSGSGAGDGDGEGEEDETESLVPLLRRIMRAHPEANAVSAGAILSTYQRTRIENVAARLGLVPLAWLWQYPSLPAPGERAELSAMMPDVADAGLLEDMAAVGCEARVIKVASGGLDEGFLWGDVSSADGALRRRIAKAMKRFADAEDIRGAVLGEGGEYESLALDGPGFLWKRRIEIQEREVRSGDGGVGFMRLKGARCVDKEEQEDLKPEDVRRPALLDEDFASALDGLSAESSLSSTEKAAETGPWECSDVSQSTNGGTWTVSNVTAPEAGPGAAEQMEAIAQKIRKILDSTVHDTESGVRTTADIVFTTVLLRSMADFPSMNGIYVSLFKKPNPPARATVACGDGLPEGVNVMVSLVVDLGPRDLRQGLHVQSRSYWAPANIGPYSQAMSIPLQGTERLVYIAGQIPLEPASMELPSASPGPKPSWFETYALRAVLSLQHLWRIGKATQVDWWLGTVAFLSGADAIDQKAAVAWHLWDTMHSRREGDDEEDEEPALDAWDIKYGGRAHEQQSPAGTSTFPNFSVVQSDYQVPAFFAVQIAELPRGSDIEWQGLGYRCDEVKLTTEDTDLGRRVDASTKENMRYTAIEIDQDQSGPSLESSLQRAMEMYSERPGKVHAVVYTAQPLRSGVWPGQIVPCQSVWGRQGRRLAAGGLLPSNNLADLGKPSSSHPRQFSRSPHPYYRKGLNCPDPQLLPTEPGDRSQHPHWTRTSSDSGTEADDESTGILKGLPAPPLRPRKGLRSGWNGAAETDQWLPLLQPWPSFVRSASRSSQRSSSEEVEAGVTELRKKVNKRRRIEILRRLLEAGLLFSVGAVVLGQESARSLAWTWKKELLTHALLVTGLYATYPFAKNGRMRFSKLSSFIIPSSFDPAPLLYPIFIPVYVSLSLSHQSAALVLPNILLSLSSLPAAVIPLHEWTHGDSIAHWIITLIPIVVSEHLSGDNTVPLPLNLRGLNSELLTLVFPLHQALIPTLDFLLTSSVLPAELQLLTTALINLFLFAVSPQAEILKALLWLGSICIFISCRQILRWEVALARIPSWKFRRSPSTSQTPKNILNFIDHKLCQKLSRTGSSEELLSDSDSPESHLAPISRRTTHELREKVSSGEQPFAAGKGPTEEKHRQQPAARRRRHTISTFDEVARSERVRTTPSGRRKRSMAPGLASFLSLTVPQAQVRKWLYALYVYLAVVAIILGPVRKYVGQRALDGAEPFGWALGYLLGNVSWFRFWVVMGNLESWIVLPARLDREMMHATCSLGWVEHLRQWTFGEANTRLLIIAYCAAVILTGLGVVFQLSAVVEVDTRRKVFHGMMVLMFLPTIYVDPAFCALALGLVLAIFLLLDLFRASQLPPISRPLTYFLAPYVDGRDHRGPVIVSHIFLLIGCSIPLWLSLTDVSRTGDRPWSGWDVLSRDVSMVSGVICVGMGDAAASLIGRRFGRLKWFWGGGKSLEGSVAFAVAVTSGLAIARVWLAVGQWSVSGSHGEAHPGWLATLVKAAFAAAGTSATEAILTGCNDNVVVPIILWLLVRGLGV</sequence>
<gene>
    <name evidence="18" type="ORF">P170DRAFT_442733</name>
</gene>
<dbReference type="GO" id="GO:0005789">
    <property type="term" value="C:endoplasmic reticulum membrane"/>
    <property type="evidence" value="ECO:0007669"/>
    <property type="project" value="UniProtKB-SubCell"/>
</dbReference>
<feature type="compositionally biased region" description="Polar residues" evidence="15">
    <location>
        <begin position="380"/>
        <end position="396"/>
    </location>
</feature>
<dbReference type="OrthoDB" id="686384at2759"/>
<evidence type="ECO:0000256" key="2">
    <source>
        <dbReference type="ARBA" id="ARBA00010794"/>
    </source>
</evidence>
<feature type="compositionally biased region" description="Polar residues" evidence="15">
    <location>
        <begin position="786"/>
        <end position="806"/>
    </location>
</feature>